<dbReference type="InterPro" id="IPR008854">
    <property type="entry name" value="TPMT"/>
</dbReference>
<evidence type="ECO:0000313" key="6">
    <source>
        <dbReference type="Proteomes" id="UP000007264"/>
    </source>
</evidence>
<dbReference type="GO" id="GO:0008757">
    <property type="term" value="F:S-adenosylmethionine-dependent methyltransferase activity"/>
    <property type="evidence" value="ECO:0007669"/>
    <property type="project" value="InterPro"/>
</dbReference>
<keyword evidence="6" id="KW-1185">Reference proteome</keyword>
<proteinExistence type="predicted"/>
<dbReference type="SUPFAM" id="SSF53335">
    <property type="entry name" value="S-adenosyl-L-methionine-dependent methyltransferases"/>
    <property type="match status" value="1"/>
</dbReference>
<dbReference type="GeneID" id="17041873"/>
<keyword evidence="3" id="KW-0808">Transferase</keyword>
<organism evidence="5 6">
    <name type="scientific">Coccomyxa subellipsoidea (strain C-169)</name>
    <name type="common">Green microalga</name>
    <dbReference type="NCBI Taxonomy" id="574566"/>
    <lineage>
        <taxon>Eukaryota</taxon>
        <taxon>Viridiplantae</taxon>
        <taxon>Chlorophyta</taxon>
        <taxon>core chlorophytes</taxon>
        <taxon>Trebouxiophyceae</taxon>
        <taxon>Trebouxiophyceae incertae sedis</taxon>
        <taxon>Coccomyxaceae</taxon>
        <taxon>Coccomyxa</taxon>
        <taxon>Coccomyxa subellipsoidea</taxon>
    </lineage>
</organism>
<dbReference type="eggNOG" id="ENOG502QS1V">
    <property type="taxonomic scope" value="Eukaryota"/>
</dbReference>
<evidence type="ECO:0000313" key="5">
    <source>
        <dbReference type="EMBL" id="EIE23875.1"/>
    </source>
</evidence>
<dbReference type="EMBL" id="AGSI01000006">
    <property type="protein sequence ID" value="EIE23875.1"/>
    <property type="molecule type" value="Genomic_DNA"/>
</dbReference>
<gene>
    <name evidence="5" type="ORF">COCSUDRAFT_53147</name>
</gene>
<dbReference type="KEGG" id="csl:COCSUDRAFT_53147"/>
<name>I0YZQ6_COCSC</name>
<dbReference type="PANTHER" id="PTHR32183">
    <property type="match status" value="1"/>
</dbReference>
<sequence length="245" mass="27607">MLSCYPSCRPVLTSFERRFNTFSRRFLSHAMPSDEEYNSRWIQIWSDGLPAGQGFDASRSAPSLVNKLTSGHLSVLGKRALVPGCGRGYDVLLFAEQGAEEAIGLELSSNAVKAAEEYRSQSGLAEKLASKAHFKQGDFFRYEDGLFDIGYDYTFLCAMHPDMRSRWAEAWARQIRPGGELVTLMFPVDPARPRDEGPPFPLTPELYTELLSPHGFERAFFEAVPEDQSHEGRQGKEFIARWVKA</sequence>
<reference evidence="5 6" key="1">
    <citation type="journal article" date="2012" name="Genome Biol.">
        <title>The genome of the polar eukaryotic microalga coccomyxa subellipsoidea reveals traits of cold adaptation.</title>
        <authorList>
            <person name="Blanc G."/>
            <person name="Agarkova I."/>
            <person name="Grimwood J."/>
            <person name="Kuo A."/>
            <person name="Brueggeman A."/>
            <person name="Dunigan D."/>
            <person name="Gurnon J."/>
            <person name="Ladunga I."/>
            <person name="Lindquist E."/>
            <person name="Lucas S."/>
            <person name="Pangilinan J."/>
            <person name="Proschold T."/>
            <person name="Salamov A."/>
            <person name="Schmutz J."/>
            <person name="Weeks D."/>
            <person name="Yamada T."/>
            <person name="Claverie J.M."/>
            <person name="Grigoriev I."/>
            <person name="Van Etten J."/>
            <person name="Lomsadze A."/>
            <person name="Borodovsky M."/>
        </authorList>
    </citation>
    <scope>NUCLEOTIDE SEQUENCE [LARGE SCALE GENOMIC DNA]</scope>
    <source>
        <strain evidence="5 6">C-169</strain>
    </source>
</reference>
<evidence type="ECO:0000256" key="4">
    <source>
        <dbReference type="ARBA" id="ARBA00022691"/>
    </source>
</evidence>
<protein>
    <submittedName>
        <fullName evidence="5">S-adenosyl-L-methionine-dependent methyltransferase</fullName>
    </submittedName>
</protein>
<dbReference type="GO" id="GO:0032259">
    <property type="term" value="P:methylation"/>
    <property type="evidence" value="ECO:0007669"/>
    <property type="project" value="UniProtKB-KW"/>
</dbReference>
<accession>I0YZQ6</accession>
<keyword evidence="2 5" id="KW-0489">Methyltransferase</keyword>
<dbReference type="OrthoDB" id="276151at2759"/>
<comment type="caution">
    <text evidence="5">The sequence shown here is derived from an EMBL/GenBank/DDBJ whole genome shotgun (WGS) entry which is preliminary data.</text>
</comment>
<evidence type="ECO:0000256" key="1">
    <source>
        <dbReference type="ARBA" id="ARBA00022553"/>
    </source>
</evidence>
<dbReference type="Pfam" id="PF05724">
    <property type="entry name" value="TPMT"/>
    <property type="match status" value="1"/>
</dbReference>
<dbReference type="Gene3D" id="3.40.50.150">
    <property type="entry name" value="Vaccinia Virus protein VP39"/>
    <property type="match status" value="1"/>
</dbReference>
<evidence type="ECO:0000256" key="3">
    <source>
        <dbReference type="ARBA" id="ARBA00022679"/>
    </source>
</evidence>
<dbReference type="AlphaFoldDB" id="I0YZQ6"/>
<dbReference type="PANTHER" id="PTHR32183:SF6">
    <property type="entry name" value="CYSTEINE SULFINATE DESULFINASE_CYSTEINE DESULFURASE AND RELATED ENZYMES"/>
    <property type="match status" value="1"/>
</dbReference>
<dbReference type="Proteomes" id="UP000007264">
    <property type="component" value="Unassembled WGS sequence"/>
</dbReference>
<evidence type="ECO:0000256" key="2">
    <source>
        <dbReference type="ARBA" id="ARBA00022603"/>
    </source>
</evidence>
<dbReference type="InterPro" id="IPR029063">
    <property type="entry name" value="SAM-dependent_MTases_sf"/>
</dbReference>
<keyword evidence="4" id="KW-0949">S-adenosyl-L-methionine</keyword>
<dbReference type="RefSeq" id="XP_005648419.1">
    <property type="nucleotide sequence ID" value="XM_005648362.1"/>
</dbReference>
<dbReference type="CDD" id="cd02440">
    <property type="entry name" value="AdoMet_MTases"/>
    <property type="match status" value="1"/>
</dbReference>
<dbReference type="PROSITE" id="PS51585">
    <property type="entry name" value="SAM_MT_TPMT"/>
    <property type="match status" value="1"/>
</dbReference>
<keyword evidence="1" id="KW-0597">Phosphoprotein</keyword>